<proteinExistence type="predicted"/>
<evidence type="ECO:0000313" key="1">
    <source>
        <dbReference type="EMBL" id="KAB1209004.1"/>
    </source>
</evidence>
<comment type="caution">
    <text evidence="1">The sequence shown here is derived from an EMBL/GenBank/DDBJ whole genome shotgun (WGS) entry which is preliminary data.</text>
</comment>
<reference evidence="1 2" key="1">
    <citation type="journal article" date="2019" name="Plant Biotechnol. J.">
        <title>The red bayberry genome and genetic basis of sex determination.</title>
        <authorList>
            <person name="Jia H.M."/>
            <person name="Jia H.J."/>
            <person name="Cai Q.L."/>
            <person name="Wang Y."/>
            <person name="Zhao H.B."/>
            <person name="Yang W.F."/>
            <person name="Wang G.Y."/>
            <person name="Li Y.H."/>
            <person name="Zhan D.L."/>
            <person name="Shen Y.T."/>
            <person name="Niu Q.F."/>
            <person name="Chang L."/>
            <person name="Qiu J."/>
            <person name="Zhao L."/>
            <person name="Xie H.B."/>
            <person name="Fu W.Y."/>
            <person name="Jin J."/>
            <person name="Li X.W."/>
            <person name="Jiao Y."/>
            <person name="Zhou C.C."/>
            <person name="Tu T."/>
            <person name="Chai C.Y."/>
            <person name="Gao J.L."/>
            <person name="Fan L.J."/>
            <person name="van de Weg E."/>
            <person name="Wang J.Y."/>
            <person name="Gao Z.S."/>
        </authorList>
    </citation>
    <scope>NUCLEOTIDE SEQUENCE [LARGE SCALE GENOMIC DNA]</scope>
    <source>
        <tissue evidence="1">Leaves</tissue>
    </source>
</reference>
<dbReference type="Proteomes" id="UP000516437">
    <property type="component" value="Chromosome 6"/>
</dbReference>
<name>A0A6A1V861_9ROSI</name>
<dbReference type="AlphaFoldDB" id="A0A6A1V861"/>
<protein>
    <submittedName>
        <fullName evidence="1">Uncharacterized protein</fullName>
    </submittedName>
</protein>
<dbReference type="EMBL" id="RXIC02000024">
    <property type="protein sequence ID" value="KAB1209004.1"/>
    <property type="molecule type" value="Genomic_DNA"/>
</dbReference>
<organism evidence="1 2">
    <name type="scientific">Morella rubra</name>
    <name type="common">Chinese bayberry</name>
    <dbReference type="NCBI Taxonomy" id="262757"/>
    <lineage>
        <taxon>Eukaryota</taxon>
        <taxon>Viridiplantae</taxon>
        <taxon>Streptophyta</taxon>
        <taxon>Embryophyta</taxon>
        <taxon>Tracheophyta</taxon>
        <taxon>Spermatophyta</taxon>
        <taxon>Magnoliopsida</taxon>
        <taxon>eudicotyledons</taxon>
        <taxon>Gunneridae</taxon>
        <taxon>Pentapetalae</taxon>
        <taxon>rosids</taxon>
        <taxon>fabids</taxon>
        <taxon>Fagales</taxon>
        <taxon>Myricaceae</taxon>
        <taxon>Morella</taxon>
    </lineage>
</organism>
<sequence>MSKDASFKVDVLDLPDPFKSKESIDEIPPVFFEYGLHEGHQKKTQQEFRNSRLASSTSRPVPLLGSLTRLLQAFLSSLLSSPLPEARDEVHASHEHHAQLPLHRDAHVGLHLDLWRVE</sequence>
<gene>
    <name evidence="1" type="ORF">CJ030_MR6G010479</name>
</gene>
<evidence type="ECO:0000313" key="2">
    <source>
        <dbReference type="Proteomes" id="UP000516437"/>
    </source>
</evidence>
<accession>A0A6A1V861</accession>
<keyword evidence="2" id="KW-1185">Reference proteome</keyword>